<dbReference type="InterPro" id="IPR008909">
    <property type="entry name" value="DALR_anticod-bd"/>
</dbReference>
<comment type="caution">
    <text evidence="15">The sequence shown here is derived from an EMBL/GenBank/DDBJ whole genome shotgun (WGS) entry which is preliminary data.</text>
</comment>
<evidence type="ECO:0000256" key="9">
    <source>
        <dbReference type="ARBA" id="ARBA00023146"/>
    </source>
</evidence>
<dbReference type="GO" id="GO:0005737">
    <property type="term" value="C:cytoplasm"/>
    <property type="evidence" value="ECO:0007669"/>
    <property type="project" value="UniProtKB-SubCell"/>
</dbReference>
<keyword evidence="8 11" id="KW-0648">Protein biosynthesis</keyword>
<dbReference type="EC" id="6.1.1.19" evidence="11"/>
<dbReference type="FunFam" id="1.10.730.10:FF:000008">
    <property type="entry name" value="Arginine--tRNA ligase"/>
    <property type="match status" value="1"/>
</dbReference>
<feature type="domain" description="Arginyl tRNA synthetase N-terminal" evidence="14">
    <location>
        <begin position="3"/>
        <end position="94"/>
    </location>
</feature>
<keyword evidence="4 11" id="KW-0963">Cytoplasm</keyword>
<gene>
    <name evidence="11" type="primary">argS</name>
    <name evidence="15" type="ORF">HY912_07580</name>
</gene>
<dbReference type="InterPro" id="IPR035684">
    <property type="entry name" value="ArgRS_core"/>
</dbReference>
<dbReference type="InterPro" id="IPR014729">
    <property type="entry name" value="Rossmann-like_a/b/a_fold"/>
</dbReference>
<organism evidence="15 16">
    <name type="scientific">Desulfomonile tiedjei</name>
    <dbReference type="NCBI Taxonomy" id="2358"/>
    <lineage>
        <taxon>Bacteria</taxon>
        <taxon>Pseudomonadati</taxon>
        <taxon>Thermodesulfobacteriota</taxon>
        <taxon>Desulfomonilia</taxon>
        <taxon>Desulfomonilales</taxon>
        <taxon>Desulfomonilaceae</taxon>
        <taxon>Desulfomonile</taxon>
    </lineage>
</organism>
<evidence type="ECO:0000256" key="10">
    <source>
        <dbReference type="ARBA" id="ARBA00049339"/>
    </source>
</evidence>
<evidence type="ECO:0000256" key="3">
    <source>
        <dbReference type="ARBA" id="ARBA00011245"/>
    </source>
</evidence>
<evidence type="ECO:0000313" key="15">
    <source>
        <dbReference type="EMBL" id="MBI5249340.1"/>
    </source>
</evidence>
<comment type="subcellular location">
    <subcellularLocation>
        <location evidence="1 11">Cytoplasm</location>
    </subcellularLocation>
</comment>
<evidence type="ECO:0000256" key="6">
    <source>
        <dbReference type="ARBA" id="ARBA00022741"/>
    </source>
</evidence>
<dbReference type="NCBIfam" id="TIGR00456">
    <property type="entry name" value="argS"/>
    <property type="match status" value="1"/>
</dbReference>
<dbReference type="SUPFAM" id="SSF47323">
    <property type="entry name" value="Anticodon-binding domain of a subclass of class I aminoacyl-tRNA synthetases"/>
    <property type="match status" value="1"/>
</dbReference>
<dbReference type="Gene3D" id="1.10.730.10">
    <property type="entry name" value="Isoleucyl-tRNA Synthetase, Domain 1"/>
    <property type="match status" value="1"/>
</dbReference>
<evidence type="ECO:0000313" key="16">
    <source>
        <dbReference type="Proteomes" id="UP000807825"/>
    </source>
</evidence>
<dbReference type="FunFam" id="3.40.50.620:FF:000062">
    <property type="entry name" value="Arginine--tRNA ligase"/>
    <property type="match status" value="1"/>
</dbReference>
<evidence type="ECO:0000256" key="2">
    <source>
        <dbReference type="ARBA" id="ARBA00005594"/>
    </source>
</evidence>
<dbReference type="Proteomes" id="UP000807825">
    <property type="component" value="Unassembled WGS sequence"/>
</dbReference>
<feature type="short sequence motif" description="'HIGH' region" evidence="11">
    <location>
        <begin position="131"/>
        <end position="141"/>
    </location>
</feature>
<dbReference type="SUPFAM" id="SSF55190">
    <property type="entry name" value="Arginyl-tRNA synthetase (ArgRS), N-terminal 'additional' domain"/>
    <property type="match status" value="1"/>
</dbReference>
<evidence type="ECO:0000256" key="11">
    <source>
        <dbReference type="HAMAP-Rule" id="MF_00123"/>
    </source>
</evidence>
<keyword evidence="7 11" id="KW-0067">ATP-binding</keyword>
<evidence type="ECO:0000256" key="8">
    <source>
        <dbReference type="ARBA" id="ARBA00022917"/>
    </source>
</evidence>
<dbReference type="SMART" id="SM01016">
    <property type="entry name" value="Arg_tRNA_synt_N"/>
    <property type="match status" value="1"/>
</dbReference>
<comment type="subunit">
    <text evidence="3 11">Monomer.</text>
</comment>
<dbReference type="PANTHER" id="PTHR11956:SF5">
    <property type="entry name" value="ARGININE--TRNA LIGASE, CYTOPLASMIC"/>
    <property type="match status" value="1"/>
</dbReference>
<proteinExistence type="inferred from homology"/>
<reference evidence="15" key="1">
    <citation type="submission" date="2020-07" db="EMBL/GenBank/DDBJ databases">
        <title>Huge and variable diversity of episymbiotic CPR bacteria and DPANN archaea in groundwater ecosystems.</title>
        <authorList>
            <person name="He C.Y."/>
            <person name="Keren R."/>
            <person name="Whittaker M."/>
            <person name="Farag I.F."/>
            <person name="Doudna J."/>
            <person name="Cate J.H.D."/>
            <person name="Banfield J.F."/>
        </authorList>
    </citation>
    <scope>NUCLEOTIDE SEQUENCE</scope>
    <source>
        <strain evidence="15">NC_groundwater_1664_Pr3_B-0.1um_52_9</strain>
    </source>
</reference>
<dbReference type="InterPro" id="IPR001412">
    <property type="entry name" value="aa-tRNA-synth_I_CS"/>
</dbReference>
<dbReference type="Gene3D" id="3.40.50.620">
    <property type="entry name" value="HUPs"/>
    <property type="match status" value="1"/>
</dbReference>
<feature type="domain" description="DALR anticodon binding" evidence="13">
    <location>
        <begin position="437"/>
        <end position="556"/>
    </location>
</feature>
<dbReference type="AlphaFoldDB" id="A0A9D6V296"/>
<dbReference type="Pfam" id="PF03485">
    <property type="entry name" value="Arg_tRNA_synt_N"/>
    <property type="match status" value="1"/>
</dbReference>
<keyword evidence="5 11" id="KW-0436">Ligase</keyword>
<dbReference type="SUPFAM" id="SSF52374">
    <property type="entry name" value="Nucleotidylyl transferase"/>
    <property type="match status" value="1"/>
</dbReference>
<protein>
    <recommendedName>
        <fullName evidence="11">Arginine--tRNA ligase</fullName>
        <ecNumber evidence="11">6.1.1.19</ecNumber>
    </recommendedName>
    <alternativeName>
        <fullName evidence="11">Arginyl-tRNA synthetase</fullName>
        <shortName evidence="11">ArgRS</shortName>
    </alternativeName>
</protein>
<dbReference type="GO" id="GO:0006420">
    <property type="term" value="P:arginyl-tRNA aminoacylation"/>
    <property type="evidence" value="ECO:0007669"/>
    <property type="project" value="UniProtKB-UniRule"/>
</dbReference>
<dbReference type="PANTHER" id="PTHR11956">
    <property type="entry name" value="ARGINYL-TRNA SYNTHETASE"/>
    <property type="match status" value="1"/>
</dbReference>
<keyword evidence="9 11" id="KW-0030">Aminoacyl-tRNA synthetase</keyword>
<comment type="catalytic activity">
    <reaction evidence="10 11">
        <text>tRNA(Arg) + L-arginine + ATP = L-arginyl-tRNA(Arg) + AMP + diphosphate</text>
        <dbReference type="Rhea" id="RHEA:20301"/>
        <dbReference type="Rhea" id="RHEA-COMP:9658"/>
        <dbReference type="Rhea" id="RHEA-COMP:9673"/>
        <dbReference type="ChEBI" id="CHEBI:30616"/>
        <dbReference type="ChEBI" id="CHEBI:32682"/>
        <dbReference type="ChEBI" id="CHEBI:33019"/>
        <dbReference type="ChEBI" id="CHEBI:78442"/>
        <dbReference type="ChEBI" id="CHEBI:78513"/>
        <dbReference type="ChEBI" id="CHEBI:456215"/>
        <dbReference type="EC" id="6.1.1.19"/>
    </reaction>
</comment>
<evidence type="ECO:0000256" key="7">
    <source>
        <dbReference type="ARBA" id="ARBA00022840"/>
    </source>
</evidence>
<evidence type="ECO:0000259" key="13">
    <source>
        <dbReference type="SMART" id="SM00836"/>
    </source>
</evidence>
<dbReference type="PRINTS" id="PR01038">
    <property type="entry name" value="TRNASYNTHARG"/>
</dbReference>
<evidence type="ECO:0000256" key="5">
    <source>
        <dbReference type="ARBA" id="ARBA00022598"/>
    </source>
</evidence>
<name>A0A9D6V296_9BACT</name>
<dbReference type="HAMAP" id="MF_00123">
    <property type="entry name" value="Arg_tRNA_synth"/>
    <property type="match status" value="1"/>
</dbReference>
<dbReference type="CDD" id="cd00671">
    <property type="entry name" value="ArgRS_core"/>
    <property type="match status" value="1"/>
</dbReference>
<evidence type="ECO:0000256" key="4">
    <source>
        <dbReference type="ARBA" id="ARBA00022490"/>
    </source>
</evidence>
<evidence type="ECO:0000256" key="12">
    <source>
        <dbReference type="RuleBase" id="RU363038"/>
    </source>
</evidence>
<dbReference type="SMART" id="SM00836">
    <property type="entry name" value="DALR_1"/>
    <property type="match status" value="1"/>
</dbReference>
<dbReference type="InterPro" id="IPR009080">
    <property type="entry name" value="tRNAsynth_Ia_anticodon-bd"/>
</dbReference>
<dbReference type="PROSITE" id="PS00178">
    <property type="entry name" value="AA_TRNA_LIGASE_I"/>
    <property type="match status" value="1"/>
</dbReference>
<dbReference type="GO" id="GO:0004814">
    <property type="term" value="F:arginine-tRNA ligase activity"/>
    <property type="evidence" value="ECO:0007669"/>
    <property type="project" value="UniProtKB-UniRule"/>
</dbReference>
<dbReference type="CDD" id="cd07956">
    <property type="entry name" value="Anticodon_Ia_Arg"/>
    <property type="match status" value="1"/>
</dbReference>
<dbReference type="Gene3D" id="3.30.1360.70">
    <property type="entry name" value="Arginyl tRNA synthetase N-terminal domain"/>
    <property type="match status" value="1"/>
</dbReference>
<dbReference type="EMBL" id="JACRDE010000208">
    <property type="protein sequence ID" value="MBI5249340.1"/>
    <property type="molecule type" value="Genomic_DNA"/>
</dbReference>
<keyword evidence="6 11" id="KW-0547">Nucleotide-binding</keyword>
<dbReference type="InterPro" id="IPR001278">
    <property type="entry name" value="Arg-tRNA-ligase"/>
</dbReference>
<accession>A0A9D6V296</accession>
<dbReference type="GO" id="GO:0005524">
    <property type="term" value="F:ATP binding"/>
    <property type="evidence" value="ECO:0007669"/>
    <property type="project" value="UniProtKB-UniRule"/>
</dbReference>
<dbReference type="Pfam" id="PF05746">
    <property type="entry name" value="DALR_1"/>
    <property type="match status" value="1"/>
</dbReference>
<dbReference type="Pfam" id="PF00750">
    <property type="entry name" value="tRNA-synt_1d"/>
    <property type="match status" value="2"/>
</dbReference>
<evidence type="ECO:0000259" key="14">
    <source>
        <dbReference type="SMART" id="SM01016"/>
    </source>
</evidence>
<comment type="similarity">
    <text evidence="2 11 12">Belongs to the class-I aminoacyl-tRNA synthetase family.</text>
</comment>
<sequence>MKEVIRNLVLEAVKRAVSRNVINLPELESINIEVSRSKDPKFGDYATNAALVLSGSARLKPRELAAIISENLPEDAKVLTKTEIAGPGFVNFFLAREVWHGVLSRIHTDKESYGGSERRTYPRVLLEFVSANPTGPLHVGHGRGAAVGDTLARLLKKCGYELHTEYYVNDAGNQMKILGRSLYIRYRQLLGEQLEFPDNHYQGDYIIDLARELRGAPLGEKLLAMPEDDAIEAASEYARSRILDGIKDDLGYFGVAYDNYFSERTLHESGAIASTLDELRRKGKAEENEGALWFAMNDQQDEKDRVLVRATGEPTYFAADAAYHQDKLRRGYNLLVDIWGSDHHGYVPRVRAAVEALDYSPDALRVLLVQFVNLVREGQKIAMSTRSGDFITLREVLDEVGPDAARFFFLTKRSDSHLDFDLDLAKKQSRENPVYYVQYMHARIASIFRIADERNIDTDMTNPDLTLLSLPEEQRLMKHLADFPDMLAEAAESLEPHRITFYLMDLADLFHAYYHDNRVLVEETGLKKARLFLVEAIRQVVANGLQILGVTAPERM</sequence>
<evidence type="ECO:0000256" key="1">
    <source>
        <dbReference type="ARBA" id="ARBA00004496"/>
    </source>
</evidence>
<dbReference type="InterPro" id="IPR036695">
    <property type="entry name" value="Arg-tRNA-synth_N_sf"/>
</dbReference>
<dbReference type="InterPro" id="IPR005148">
    <property type="entry name" value="Arg-tRNA-synth_N"/>
</dbReference>